<name>A0A437MLT0_9PROT</name>
<dbReference type="InterPro" id="IPR042100">
    <property type="entry name" value="Bug_dom1"/>
</dbReference>
<keyword evidence="4" id="KW-1185">Reference proteome</keyword>
<dbReference type="OrthoDB" id="7242606at2"/>
<accession>A0A437MLT0</accession>
<dbReference type="Proteomes" id="UP000282957">
    <property type="component" value="Unassembled WGS sequence"/>
</dbReference>
<evidence type="ECO:0000313" key="4">
    <source>
        <dbReference type="Proteomes" id="UP000282957"/>
    </source>
</evidence>
<dbReference type="PANTHER" id="PTHR42928">
    <property type="entry name" value="TRICARBOXYLATE-BINDING PROTEIN"/>
    <property type="match status" value="1"/>
</dbReference>
<dbReference type="PIRSF" id="PIRSF017082">
    <property type="entry name" value="YflP"/>
    <property type="match status" value="1"/>
</dbReference>
<proteinExistence type="inferred from homology"/>
<feature type="signal peptide" evidence="2">
    <location>
        <begin position="1"/>
        <end position="22"/>
    </location>
</feature>
<evidence type="ECO:0000313" key="3">
    <source>
        <dbReference type="EMBL" id="RVT98620.1"/>
    </source>
</evidence>
<keyword evidence="2" id="KW-0732">Signal</keyword>
<dbReference type="PANTHER" id="PTHR42928:SF5">
    <property type="entry name" value="BLR1237 PROTEIN"/>
    <property type="match status" value="1"/>
</dbReference>
<dbReference type="InterPro" id="IPR005064">
    <property type="entry name" value="BUG"/>
</dbReference>
<sequence length="325" mass="34071">MTTTLNRRALMAAGLSAPIAAAAQEVWPARPVRVIVPFPPGQAADIFTRVVVDELSRRWAARAFVENRGGAAGVPAMEAGARAAPDGYTLCVGSSGTLGVNPSVLRQIPYDVEKDFAFLTNIAVFPLVIVVRADFPARDLHGLLTALRARPGQIALGLPGVATSQHMAAELLMHRTGTRFNTVGYRGSGPAQADLLAGVVPVMFDTVASALPHIRSGALRALAVTTTARAPQLPDVPTVAESGVTDFAAFGWSGLVAPAGTPAPVLERINADVTAILRQERTVSQFVELGGTADPMTPAGFEAFVKAEVAKWREVARVADVRLDG</sequence>
<comment type="similarity">
    <text evidence="1">Belongs to the UPF0065 (bug) family.</text>
</comment>
<dbReference type="SUPFAM" id="SSF53850">
    <property type="entry name" value="Periplasmic binding protein-like II"/>
    <property type="match status" value="1"/>
</dbReference>
<evidence type="ECO:0000256" key="2">
    <source>
        <dbReference type="SAM" id="SignalP"/>
    </source>
</evidence>
<dbReference type="EMBL" id="SACL01000001">
    <property type="protein sequence ID" value="RVT98620.1"/>
    <property type="molecule type" value="Genomic_DNA"/>
</dbReference>
<dbReference type="Gene3D" id="3.40.190.10">
    <property type="entry name" value="Periplasmic binding protein-like II"/>
    <property type="match status" value="1"/>
</dbReference>
<feature type="chain" id="PRO_5019002579" evidence="2">
    <location>
        <begin position="23"/>
        <end position="325"/>
    </location>
</feature>
<dbReference type="CDD" id="cd13578">
    <property type="entry name" value="PBP2_Bug27"/>
    <property type="match status" value="1"/>
</dbReference>
<protein>
    <submittedName>
        <fullName evidence="3">Tripartite tricarboxylate transporter substrate binding protein</fullName>
    </submittedName>
</protein>
<evidence type="ECO:0000256" key="1">
    <source>
        <dbReference type="ARBA" id="ARBA00006987"/>
    </source>
</evidence>
<dbReference type="Gene3D" id="3.40.190.150">
    <property type="entry name" value="Bordetella uptake gene, domain 1"/>
    <property type="match status" value="1"/>
</dbReference>
<dbReference type="AlphaFoldDB" id="A0A437MLT0"/>
<organism evidence="3 4">
    <name type="scientific">Rhodovarius crocodyli</name>
    <dbReference type="NCBI Taxonomy" id="1979269"/>
    <lineage>
        <taxon>Bacteria</taxon>
        <taxon>Pseudomonadati</taxon>
        <taxon>Pseudomonadota</taxon>
        <taxon>Alphaproteobacteria</taxon>
        <taxon>Acetobacterales</taxon>
        <taxon>Roseomonadaceae</taxon>
        <taxon>Rhodovarius</taxon>
    </lineage>
</organism>
<gene>
    <name evidence="3" type="ORF">EOD42_00450</name>
</gene>
<reference evidence="3 4" key="1">
    <citation type="submission" date="2019-01" db="EMBL/GenBank/DDBJ databases">
        <authorList>
            <person name="Chen W.-M."/>
        </authorList>
    </citation>
    <scope>NUCLEOTIDE SEQUENCE [LARGE SCALE GENOMIC DNA]</scope>
    <source>
        <strain evidence="3 4">CCP-6</strain>
    </source>
</reference>
<comment type="caution">
    <text evidence="3">The sequence shown here is derived from an EMBL/GenBank/DDBJ whole genome shotgun (WGS) entry which is preliminary data.</text>
</comment>
<dbReference type="Pfam" id="PF03401">
    <property type="entry name" value="TctC"/>
    <property type="match status" value="1"/>
</dbReference>
<dbReference type="RefSeq" id="WP_127785092.1">
    <property type="nucleotide sequence ID" value="NZ_SACL01000001.1"/>
</dbReference>